<sequence length="89" mass="9481">MRNSTTDADTAVPARLTTNSHVLFILVTVTEAAVSAKACAGGHERPSVTALVRATLLTGTDPPEPGRVRGERLYRPGALFGAPGRRWLR</sequence>
<proteinExistence type="predicted"/>
<dbReference type="EMBL" id="FNKO01000001">
    <property type="protein sequence ID" value="SDQ28421.1"/>
    <property type="molecule type" value="Genomic_DNA"/>
</dbReference>
<dbReference type="STRING" id="995062.SAMN04489718_1125"/>
<evidence type="ECO:0000313" key="1">
    <source>
        <dbReference type="EMBL" id="SDQ28421.1"/>
    </source>
</evidence>
<organism evidence="1 2">
    <name type="scientific">Actinopolyspora saharensis</name>
    <dbReference type="NCBI Taxonomy" id="995062"/>
    <lineage>
        <taxon>Bacteria</taxon>
        <taxon>Bacillati</taxon>
        <taxon>Actinomycetota</taxon>
        <taxon>Actinomycetes</taxon>
        <taxon>Actinopolysporales</taxon>
        <taxon>Actinopolysporaceae</taxon>
        <taxon>Actinopolyspora</taxon>
    </lineage>
</organism>
<keyword evidence="2" id="KW-1185">Reference proteome</keyword>
<evidence type="ECO:0000313" key="2">
    <source>
        <dbReference type="Proteomes" id="UP000199301"/>
    </source>
</evidence>
<dbReference type="AlphaFoldDB" id="A0A1H0ZML1"/>
<gene>
    <name evidence="1" type="ORF">SAMN04489718_1125</name>
</gene>
<protein>
    <submittedName>
        <fullName evidence="1">Uncharacterized protein</fullName>
    </submittedName>
</protein>
<reference evidence="2" key="1">
    <citation type="submission" date="2016-10" db="EMBL/GenBank/DDBJ databases">
        <authorList>
            <person name="Varghese N."/>
            <person name="Submissions S."/>
        </authorList>
    </citation>
    <scope>NUCLEOTIDE SEQUENCE [LARGE SCALE GENOMIC DNA]</scope>
    <source>
        <strain evidence="2">DSM 45459</strain>
    </source>
</reference>
<accession>A0A1H0ZML1</accession>
<name>A0A1H0ZML1_9ACTN</name>
<dbReference type="Proteomes" id="UP000199301">
    <property type="component" value="Unassembled WGS sequence"/>
</dbReference>